<dbReference type="STRING" id="1109412.BN1221_03986c"/>
<keyword evidence="8" id="KW-1185">Reference proteome</keyword>
<reference evidence="8" key="1">
    <citation type="submission" date="2015-01" db="EMBL/GenBank/DDBJ databases">
        <authorList>
            <person name="Paterson Steve"/>
        </authorList>
    </citation>
    <scope>NUCLEOTIDE SEQUENCE [LARGE SCALE GENOMIC DNA]</scope>
    <source>
        <strain evidence="8">OBR1</strain>
    </source>
</reference>
<dbReference type="EMBL" id="CGIG01000001">
    <property type="protein sequence ID" value="CPR19839.1"/>
    <property type="molecule type" value="Genomic_DNA"/>
</dbReference>
<organism evidence="7 8">
    <name type="scientific">Brenneria goodwinii</name>
    <dbReference type="NCBI Taxonomy" id="1109412"/>
    <lineage>
        <taxon>Bacteria</taxon>
        <taxon>Pseudomonadati</taxon>
        <taxon>Pseudomonadota</taxon>
        <taxon>Gammaproteobacteria</taxon>
        <taxon>Enterobacterales</taxon>
        <taxon>Pectobacteriaceae</taxon>
        <taxon>Brenneria</taxon>
    </lineage>
</organism>
<dbReference type="InterPro" id="IPR023296">
    <property type="entry name" value="Glyco_hydro_beta-prop_sf"/>
</dbReference>
<dbReference type="Gene3D" id="2.115.10.20">
    <property type="entry name" value="Glycosyl hydrolase domain, family 43"/>
    <property type="match status" value="1"/>
</dbReference>
<dbReference type="PANTHER" id="PTHR43101">
    <property type="entry name" value="BETA-FRUCTOSIDASE"/>
    <property type="match status" value="1"/>
</dbReference>
<feature type="domain" description="Glycosyl hydrolase family 32 N-terminal" evidence="6">
    <location>
        <begin position="64"/>
        <end position="330"/>
    </location>
</feature>
<evidence type="ECO:0000256" key="4">
    <source>
        <dbReference type="ARBA" id="ARBA00023295"/>
    </source>
</evidence>
<feature type="chain" id="PRO_5005194596" description="beta-fructofuranosidase" evidence="5">
    <location>
        <begin position="28"/>
        <end position="504"/>
    </location>
</feature>
<keyword evidence="5" id="KW-0732">Signal</keyword>
<gene>
    <name evidence="7" type="ORF">BN1221_03986c</name>
</gene>
<dbReference type="AlphaFoldDB" id="A0A0G4K0I9"/>
<sequence length="504" mass="56338">MFGTNKITTAILLVLMTSLNTACSASASSDSQDQAAKGTHVEVHQAVNAFFPRVPGSYIGDPMPYAENNQFYIFHLNDIRGGKDLGVHAFHLLSTNNLYNYQNLGEVIPYVNDLDSPELLLGTGSIIKAGATYHAWYTAHNQNVFPVESIMHATSSDMRNWTKHPKDTFLPGKDYRGNDFRDPHVVYIPEEQRYWMLITTRQNGTGVIVKYTSTDLANWKDEGVLFRNDTPSYDANLECPTLVYFNGRWYLSFSDQWPHRLTQYRMAESPNGPFVKPANFYFDGAGLYAGKLVEKDQRLFVFGWVPTKAGEENTGNIDWAGNLIAHELTADAGGQLRTRLPREITDVFAQKAPQASQLRPLLNENSAASFGEIGSQVFAPLTGTTEISGNLPIHGDGAIFSFGMDDDIPQNAPLNIVFNKKTNKVLFYTAGINELPKRKPEMGIETPLSDNINLKVIIEDSIAVFYINDNIAFSTRMYHISGKKWAISAPQSNIDTSDLRIRHF</sequence>
<evidence type="ECO:0000313" key="8">
    <source>
        <dbReference type="Proteomes" id="UP000044377"/>
    </source>
</evidence>
<dbReference type="PANTHER" id="PTHR43101:SF1">
    <property type="entry name" value="BETA-FRUCTOSIDASE"/>
    <property type="match status" value="1"/>
</dbReference>
<proteinExistence type="inferred from homology"/>
<comment type="similarity">
    <text evidence="1">Belongs to the glycosyl hydrolase 32 family.</text>
</comment>
<dbReference type="Pfam" id="PF00251">
    <property type="entry name" value="Glyco_hydro_32N"/>
    <property type="match status" value="1"/>
</dbReference>
<evidence type="ECO:0000256" key="3">
    <source>
        <dbReference type="ARBA" id="ARBA00022801"/>
    </source>
</evidence>
<dbReference type="InterPro" id="IPR001362">
    <property type="entry name" value="Glyco_hydro_32"/>
</dbReference>
<evidence type="ECO:0000256" key="5">
    <source>
        <dbReference type="SAM" id="SignalP"/>
    </source>
</evidence>
<name>A0A0G4K0I9_9GAMM</name>
<feature type="signal peptide" evidence="5">
    <location>
        <begin position="1"/>
        <end position="27"/>
    </location>
</feature>
<dbReference type="EC" id="3.2.1.26" evidence="2"/>
<keyword evidence="3 7" id="KW-0378">Hydrolase</keyword>
<evidence type="ECO:0000256" key="1">
    <source>
        <dbReference type="ARBA" id="ARBA00009902"/>
    </source>
</evidence>
<dbReference type="InterPro" id="IPR051214">
    <property type="entry name" value="GH32_Enzymes"/>
</dbReference>
<keyword evidence="4" id="KW-0326">Glycosidase</keyword>
<dbReference type="GO" id="GO:0004564">
    <property type="term" value="F:beta-fructofuranosidase activity"/>
    <property type="evidence" value="ECO:0007669"/>
    <property type="project" value="UniProtKB-EC"/>
</dbReference>
<accession>A0A0G4K0I9</accession>
<protein>
    <recommendedName>
        <fullName evidence="2">beta-fructofuranosidase</fullName>
        <ecNumber evidence="2">3.2.1.26</ecNumber>
    </recommendedName>
</protein>
<evidence type="ECO:0000256" key="2">
    <source>
        <dbReference type="ARBA" id="ARBA00012758"/>
    </source>
</evidence>
<dbReference type="Proteomes" id="UP000044377">
    <property type="component" value="Unassembled WGS sequence"/>
</dbReference>
<dbReference type="GO" id="GO:0005975">
    <property type="term" value="P:carbohydrate metabolic process"/>
    <property type="evidence" value="ECO:0007669"/>
    <property type="project" value="InterPro"/>
</dbReference>
<dbReference type="CDD" id="cd08995">
    <property type="entry name" value="GH32_EcAec43-like"/>
    <property type="match status" value="1"/>
</dbReference>
<evidence type="ECO:0000313" key="7">
    <source>
        <dbReference type="EMBL" id="CPR19839.1"/>
    </source>
</evidence>
<dbReference type="SMART" id="SM00640">
    <property type="entry name" value="Glyco_32"/>
    <property type="match status" value="1"/>
</dbReference>
<dbReference type="RefSeq" id="WP_156186761.1">
    <property type="nucleotide sequence ID" value="NZ_CGIG01000001.1"/>
</dbReference>
<dbReference type="SUPFAM" id="SSF75005">
    <property type="entry name" value="Arabinanase/levansucrase/invertase"/>
    <property type="match status" value="1"/>
</dbReference>
<evidence type="ECO:0000259" key="6">
    <source>
        <dbReference type="Pfam" id="PF00251"/>
    </source>
</evidence>
<dbReference type="OrthoDB" id="7064503at2"/>
<dbReference type="InterPro" id="IPR013148">
    <property type="entry name" value="Glyco_hydro_32_N"/>
</dbReference>